<evidence type="ECO:0000313" key="2">
    <source>
        <dbReference type="EMBL" id="MES1923314.1"/>
    </source>
</evidence>
<gene>
    <name evidence="2" type="ORF">MHBO_004870</name>
</gene>
<dbReference type="Proteomes" id="UP001439008">
    <property type="component" value="Unassembled WGS sequence"/>
</dbReference>
<name>A0ABV2AUH1_9EUKA</name>
<evidence type="ECO:0000256" key="1">
    <source>
        <dbReference type="SAM" id="Phobius"/>
    </source>
</evidence>
<proteinExistence type="predicted"/>
<comment type="caution">
    <text evidence="2">The sequence shown here is derived from an EMBL/GenBank/DDBJ whole genome shotgun (WGS) entry which is preliminary data.</text>
</comment>
<sequence>MDNRQKAKANLKRSLYFGGSISLAAGIAGVAVAVPTYLKIQDELQKNMTELSDLSKYVSQLTSKLGVSADSEFTQELSDGYTIAVINGKTQIYKSTGGKKSLIMNMNSDGTVGSAAEMTGLAAQKMLSLISEAKDIIGDEATAMDDILGPYVQEAEETSISIESKITGLSSDVIKARNALATNDADEKAQAISKLKAQ</sequence>
<keyword evidence="1" id="KW-0812">Transmembrane</keyword>
<evidence type="ECO:0000313" key="3">
    <source>
        <dbReference type="Proteomes" id="UP001439008"/>
    </source>
</evidence>
<reference evidence="2 3" key="1">
    <citation type="journal article" date="2024" name="BMC Biol.">
        <title>Comparative genomics of Ascetosporea gives new insight into the evolutionary basis for animal parasitism in Rhizaria.</title>
        <authorList>
            <person name="Hiltunen Thoren M."/>
            <person name="Onut-Brannstrom I."/>
            <person name="Alfjorden A."/>
            <person name="Peckova H."/>
            <person name="Swords F."/>
            <person name="Hooper C."/>
            <person name="Holzer A.S."/>
            <person name="Bass D."/>
            <person name="Burki F."/>
        </authorList>
    </citation>
    <scope>NUCLEOTIDE SEQUENCE [LARGE SCALE GENOMIC DNA]</scope>
    <source>
        <strain evidence="2">20-A016</strain>
    </source>
</reference>
<feature type="transmembrane region" description="Helical" evidence="1">
    <location>
        <begin position="15"/>
        <end position="38"/>
    </location>
</feature>
<feature type="non-terminal residue" evidence="2">
    <location>
        <position position="198"/>
    </location>
</feature>
<keyword evidence="3" id="KW-1185">Reference proteome</keyword>
<accession>A0ABV2AUH1</accession>
<keyword evidence="1" id="KW-0472">Membrane</keyword>
<protein>
    <submittedName>
        <fullName evidence="2">Uncharacterized protein</fullName>
    </submittedName>
</protein>
<dbReference type="EMBL" id="JBDODL010005596">
    <property type="protein sequence ID" value="MES1923314.1"/>
    <property type="molecule type" value="Genomic_DNA"/>
</dbReference>
<keyword evidence="1" id="KW-1133">Transmembrane helix</keyword>
<organism evidence="2 3">
    <name type="scientific">Bonamia ostreae</name>
    <dbReference type="NCBI Taxonomy" id="126728"/>
    <lineage>
        <taxon>Eukaryota</taxon>
        <taxon>Sar</taxon>
        <taxon>Rhizaria</taxon>
        <taxon>Endomyxa</taxon>
        <taxon>Ascetosporea</taxon>
        <taxon>Haplosporida</taxon>
        <taxon>Bonamia</taxon>
    </lineage>
</organism>